<dbReference type="Pfam" id="PF10973">
    <property type="entry name" value="DUF2799"/>
    <property type="match status" value="1"/>
</dbReference>
<evidence type="ECO:0000256" key="2">
    <source>
        <dbReference type="SAM" id="SignalP"/>
    </source>
</evidence>
<organism evidence="3 4">
    <name type="scientific">Roseateles albus</name>
    <dbReference type="NCBI Taxonomy" id="2987525"/>
    <lineage>
        <taxon>Bacteria</taxon>
        <taxon>Pseudomonadati</taxon>
        <taxon>Pseudomonadota</taxon>
        <taxon>Betaproteobacteria</taxon>
        <taxon>Burkholderiales</taxon>
        <taxon>Sphaerotilaceae</taxon>
        <taxon>Roseateles</taxon>
    </lineage>
</organism>
<feature type="signal peptide" evidence="2">
    <location>
        <begin position="1"/>
        <end position="24"/>
    </location>
</feature>
<gene>
    <name evidence="3" type="ORF">PRZ03_13750</name>
</gene>
<evidence type="ECO:0000313" key="3">
    <source>
        <dbReference type="EMBL" id="MDC8772643.1"/>
    </source>
</evidence>
<evidence type="ECO:0000313" key="4">
    <source>
        <dbReference type="Proteomes" id="UP001221189"/>
    </source>
</evidence>
<accession>A0ABT5KFI0</accession>
<dbReference type="Proteomes" id="UP001221189">
    <property type="component" value="Unassembled WGS sequence"/>
</dbReference>
<feature type="coiled-coil region" evidence="1">
    <location>
        <begin position="119"/>
        <end position="146"/>
    </location>
</feature>
<name>A0ABT5KFI0_9BURK</name>
<keyword evidence="4" id="KW-1185">Reference proteome</keyword>
<evidence type="ECO:0000256" key="1">
    <source>
        <dbReference type="SAM" id="Coils"/>
    </source>
</evidence>
<dbReference type="PROSITE" id="PS51257">
    <property type="entry name" value="PROKAR_LIPOPROTEIN"/>
    <property type="match status" value="1"/>
</dbReference>
<dbReference type="RefSeq" id="WP_273600834.1">
    <property type="nucleotide sequence ID" value="NZ_JAQQXT010000008.1"/>
</dbReference>
<comment type="caution">
    <text evidence="3">The sequence shown here is derived from an EMBL/GenBank/DDBJ whole genome shotgun (WGS) entry which is preliminary data.</text>
</comment>
<feature type="chain" id="PRO_5045447690" evidence="2">
    <location>
        <begin position="25"/>
        <end position="204"/>
    </location>
</feature>
<keyword evidence="2" id="KW-0732">Signal</keyword>
<proteinExistence type="predicted"/>
<keyword evidence="1" id="KW-0175">Coiled coil</keyword>
<protein>
    <submittedName>
        <fullName evidence="3">DUF2799 domain-containing protein</fullName>
    </submittedName>
</protein>
<dbReference type="EMBL" id="JAQQXT010000008">
    <property type="protein sequence ID" value="MDC8772643.1"/>
    <property type="molecule type" value="Genomic_DNA"/>
</dbReference>
<dbReference type="InterPro" id="IPR021242">
    <property type="entry name" value="DUF2799"/>
</dbReference>
<sequence length="204" mass="23233">MRASLSRLALAPFFGALLTSCATMSPEECKLADWAQIGQRDGSEGKTLAQLNDRAEDCAKVGVSVNTQVYQQGRDLGLRSYCRPDNAIRVGLSGGYYFGVCPPESHAAFQQGYEAARYVYGLRSELSNLDQRIETLERRLRDVNRGEEKRLADATSDEQRKAIRKAIDDERRDIRSDLSETDRRLRRKRDELRSAEFSLSNWRY</sequence>
<reference evidence="3 4" key="1">
    <citation type="submission" date="2022-10" db="EMBL/GenBank/DDBJ databases">
        <title>Paucibacter sp. hw1 Genome sequencing.</title>
        <authorList>
            <person name="Park S."/>
        </authorList>
    </citation>
    <scope>NUCLEOTIDE SEQUENCE [LARGE SCALE GENOMIC DNA]</scope>
    <source>
        <strain evidence="4">hw1</strain>
    </source>
</reference>